<comment type="caution">
    <text evidence="3">The sequence shown here is derived from an EMBL/GenBank/DDBJ whole genome shotgun (WGS) entry which is preliminary data.</text>
</comment>
<dbReference type="RefSeq" id="WP_216957025.1">
    <property type="nucleotide sequence ID" value="NZ_JAHOPB010000001.1"/>
</dbReference>
<dbReference type="Proteomes" id="UP000727907">
    <property type="component" value="Unassembled WGS sequence"/>
</dbReference>
<dbReference type="EMBL" id="JAHOPB010000001">
    <property type="protein sequence ID" value="MBU8872731.1"/>
    <property type="molecule type" value="Genomic_DNA"/>
</dbReference>
<dbReference type="PANTHER" id="PTHR38593">
    <property type="entry name" value="BLR2558 PROTEIN"/>
    <property type="match status" value="1"/>
</dbReference>
<keyword evidence="1" id="KW-0732">Signal</keyword>
<reference evidence="3 4" key="1">
    <citation type="submission" date="2021-06" db="EMBL/GenBank/DDBJ databases">
        <authorList>
            <person name="Lee D.H."/>
        </authorList>
    </citation>
    <scope>NUCLEOTIDE SEQUENCE [LARGE SCALE GENOMIC DNA]</scope>
    <source>
        <strain evidence="3 4">MMS21-HV4-11</strain>
    </source>
</reference>
<dbReference type="InterPro" id="IPR025419">
    <property type="entry name" value="DUF4142"/>
</dbReference>
<evidence type="ECO:0000259" key="2">
    <source>
        <dbReference type="Pfam" id="PF13628"/>
    </source>
</evidence>
<protein>
    <submittedName>
        <fullName evidence="3">DUF4142 domain-containing protein</fullName>
    </submittedName>
</protein>
<evidence type="ECO:0000313" key="3">
    <source>
        <dbReference type="EMBL" id="MBU8872731.1"/>
    </source>
</evidence>
<gene>
    <name evidence="3" type="ORF">KQ910_03105</name>
</gene>
<dbReference type="PANTHER" id="PTHR38593:SF1">
    <property type="entry name" value="BLR2558 PROTEIN"/>
    <property type="match status" value="1"/>
</dbReference>
<feature type="domain" description="DUF4142" evidence="2">
    <location>
        <begin position="32"/>
        <end position="168"/>
    </location>
</feature>
<proteinExistence type="predicted"/>
<feature type="chain" id="PRO_5046032601" evidence="1">
    <location>
        <begin position="27"/>
        <end position="172"/>
    </location>
</feature>
<name>A0ABS6IDQ7_9HYPH</name>
<dbReference type="Pfam" id="PF13628">
    <property type="entry name" value="DUF4142"/>
    <property type="match status" value="1"/>
</dbReference>
<evidence type="ECO:0000256" key="1">
    <source>
        <dbReference type="SAM" id="SignalP"/>
    </source>
</evidence>
<organism evidence="3 4">
    <name type="scientific">Reyranella humidisoli</name>
    <dbReference type="NCBI Taxonomy" id="2849149"/>
    <lineage>
        <taxon>Bacteria</taxon>
        <taxon>Pseudomonadati</taxon>
        <taxon>Pseudomonadota</taxon>
        <taxon>Alphaproteobacteria</taxon>
        <taxon>Hyphomicrobiales</taxon>
        <taxon>Reyranellaceae</taxon>
        <taxon>Reyranella</taxon>
    </lineage>
</organism>
<sequence>MQPIARRSVLFGVAALSVLPAGAAFAVNALPDARFVGFAQEFNDFEIASGRLALAKSTNENVRGFAARMVADQTEAAQYLSKSRQEAGVSYAPDPSNAPGWTATLQRLNVLEGVEFDTSYANAQLAAHIDANAQYGAYSQDGGNGALRRYAQGQLPKIQQNLTGARQLAGGR</sequence>
<keyword evidence="4" id="KW-1185">Reference proteome</keyword>
<feature type="signal peptide" evidence="1">
    <location>
        <begin position="1"/>
        <end position="26"/>
    </location>
</feature>
<accession>A0ABS6IDQ7</accession>
<evidence type="ECO:0000313" key="4">
    <source>
        <dbReference type="Proteomes" id="UP000727907"/>
    </source>
</evidence>